<keyword evidence="2" id="KW-1185">Reference proteome</keyword>
<organism evidence="1 2">
    <name type="scientific">Coleofasciculus chthonoplastes PCC 7420</name>
    <dbReference type="NCBI Taxonomy" id="118168"/>
    <lineage>
        <taxon>Bacteria</taxon>
        <taxon>Bacillati</taxon>
        <taxon>Cyanobacteriota</taxon>
        <taxon>Cyanophyceae</taxon>
        <taxon>Coleofasciculales</taxon>
        <taxon>Coleofasciculaceae</taxon>
        <taxon>Coleofasciculus</taxon>
    </lineage>
</organism>
<dbReference type="HOGENOM" id="CLU_3326792_0_0_3"/>
<evidence type="ECO:0000313" key="2">
    <source>
        <dbReference type="Proteomes" id="UP000003835"/>
    </source>
</evidence>
<accession>B4VK19</accession>
<gene>
    <name evidence="1" type="ORF">MC7420_3067</name>
</gene>
<reference evidence="1 2" key="1">
    <citation type="submission" date="2008-07" db="EMBL/GenBank/DDBJ databases">
        <authorList>
            <person name="Tandeau de Marsac N."/>
            <person name="Ferriera S."/>
            <person name="Johnson J."/>
            <person name="Kravitz S."/>
            <person name="Beeson K."/>
            <person name="Sutton G."/>
            <person name="Rogers Y.-H."/>
            <person name="Friedman R."/>
            <person name="Frazier M."/>
            <person name="Venter J.C."/>
        </authorList>
    </citation>
    <scope>NUCLEOTIDE SEQUENCE [LARGE SCALE GENOMIC DNA]</scope>
    <source>
        <strain evidence="1 2">PCC 7420</strain>
    </source>
</reference>
<dbReference type="EMBL" id="DS989843">
    <property type="protein sequence ID" value="EDX77743.1"/>
    <property type="molecule type" value="Genomic_DNA"/>
</dbReference>
<protein>
    <submittedName>
        <fullName evidence="1">Uncharacterized protein</fullName>
    </submittedName>
</protein>
<proteinExistence type="predicted"/>
<dbReference type="Proteomes" id="UP000003835">
    <property type="component" value="Unassembled WGS sequence"/>
</dbReference>
<name>B4VK19_9CYAN</name>
<dbReference type="STRING" id="118168.MC7420_3067"/>
<sequence>MRSVPPDRDAIAQCLRKMWVMHSPGVGEGLGERGDIFS</sequence>
<dbReference type="AlphaFoldDB" id="B4VK19"/>
<evidence type="ECO:0000313" key="1">
    <source>
        <dbReference type="EMBL" id="EDX77743.1"/>
    </source>
</evidence>